<comment type="caution">
    <text evidence="6">The sequence shown here is derived from an EMBL/GenBank/DDBJ whole genome shotgun (WGS) entry which is preliminary data.</text>
</comment>
<dbReference type="CDD" id="cd00084">
    <property type="entry name" value="HMG-box_SF"/>
    <property type="match status" value="1"/>
</dbReference>
<keyword evidence="2" id="KW-0539">Nucleus</keyword>
<dbReference type="OrthoDB" id="1919336at2759"/>
<evidence type="ECO:0000256" key="4">
    <source>
        <dbReference type="SAM" id="MobiDB-lite"/>
    </source>
</evidence>
<organism evidence="6 7">
    <name type="scientific">Coemansia brasiliensis</name>
    <dbReference type="NCBI Taxonomy" id="2650707"/>
    <lineage>
        <taxon>Eukaryota</taxon>
        <taxon>Fungi</taxon>
        <taxon>Fungi incertae sedis</taxon>
        <taxon>Zoopagomycota</taxon>
        <taxon>Kickxellomycotina</taxon>
        <taxon>Kickxellomycetes</taxon>
        <taxon>Kickxellales</taxon>
        <taxon>Kickxellaceae</taxon>
        <taxon>Coemansia</taxon>
    </lineage>
</organism>
<accession>A0A9W8LYA8</accession>
<dbReference type="Pfam" id="PF00505">
    <property type="entry name" value="HMG_box"/>
    <property type="match status" value="2"/>
</dbReference>
<evidence type="ECO:0000256" key="2">
    <source>
        <dbReference type="PROSITE-ProRule" id="PRU00267"/>
    </source>
</evidence>
<keyword evidence="3" id="KW-0175">Coiled coil</keyword>
<evidence type="ECO:0000313" key="7">
    <source>
        <dbReference type="Proteomes" id="UP001139887"/>
    </source>
</evidence>
<dbReference type="PANTHER" id="PTHR48112">
    <property type="entry name" value="HIGH MOBILITY GROUP PROTEIN DSP1"/>
    <property type="match status" value="1"/>
</dbReference>
<evidence type="ECO:0000313" key="6">
    <source>
        <dbReference type="EMBL" id="KAJ2844996.1"/>
    </source>
</evidence>
<evidence type="ECO:0000256" key="3">
    <source>
        <dbReference type="SAM" id="Coils"/>
    </source>
</evidence>
<proteinExistence type="predicted"/>
<feature type="region of interest" description="Disordered" evidence="4">
    <location>
        <begin position="235"/>
        <end position="262"/>
    </location>
</feature>
<dbReference type="EMBL" id="JANBUW010000924">
    <property type="protein sequence ID" value="KAJ2844996.1"/>
    <property type="molecule type" value="Genomic_DNA"/>
</dbReference>
<evidence type="ECO:0000259" key="5">
    <source>
        <dbReference type="PROSITE" id="PS50118"/>
    </source>
</evidence>
<feature type="compositionally biased region" description="Low complexity" evidence="4">
    <location>
        <begin position="200"/>
        <end position="210"/>
    </location>
</feature>
<dbReference type="InterPro" id="IPR036910">
    <property type="entry name" value="HMG_box_dom_sf"/>
</dbReference>
<protein>
    <submittedName>
        <fullName evidence="6">High mobility group</fullName>
    </submittedName>
</protein>
<reference evidence="6" key="1">
    <citation type="submission" date="2022-07" db="EMBL/GenBank/DDBJ databases">
        <title>Phylogenomic reconstructions and comparative analyses of Kickxellomycotina fungi.</title>
        <authorList>
            <person name="Reynolds N.K."/>
            <person name="Stajich J.E."/>
            <person name="Barry K."/>
            <person name="Grigoriev I.V."/>
            <person name="Crous P."/>
            <person name="Smith M.E."/>
        </authorList>
    </citation>
    <scope>NUCLEOTIDE SEQUENCE</scope>
    <source>
        <strain evidence="6">NRRL 1566</strain>
    </source>
</reference>
<feature type="region of interest" description="Disordered" evidence="4">
    <location>
        <begin position="197"/>
        <end position="216"/>
    </location>
</feature>
<dbReference type="SMART" id="SM00398">
    <property type="entry name" value="HMG"/>
    <property type="match status" value="2"/>
</dbReference>
<feature type="compositionally biased region" description="Polar residues" evidence="4">
    <location>
        <begin position="175"/>
        <end position="192"/>
    </location>
</feature>
<feature type="region of interest" description="Disordered" evidence="4">
    <location>
        <begin position="462"/>
        <end position="508"/>
    </location>
</feature>
<dbReference type="InterPro" id="IPR050342">
    <property type="entry name" value="HMGB"/>
</dbReference>
<feature type="coiled-coil region" evidence="3">
    <location>
        <begin position="105"/>
        <end position="136"/>
    </location>
</feature>
<feature type="DNA-binding region" description="HMG box" evidence="2">
    <location>
        <begin position="505"/>
        <end position="573"/>
    </location>
</feature>
<feature type="compositionally biased region" description="Basic and acidic residues" evidence="4">
    <location>
        <begin position="462"/>
        <end position="471"/>
    </location>
</feature>
<evidence type="ECO:0000256" key="1">
    <source>
        <dbReference type="ARBA" id="ARBA00023125"/>
    </source>
</evidence>
<feature type="domain" description="HMG box" evidence="5">
    <location>
        <begin position="59"/>
        <end position="127"/>
    </location>
</feature>
<dbReference type="PANTHER" id="PTHR48112:SF22">
    <property type="entry name" value="MITOCHONDRIAL TRANSCRIPTION FACTOR A, ISOFORM B"/>
    <property type="match status" value="1"/>
</dbReference>
<dbReference type="Proteomes" id="UP001139887">
    <property type="component" value="Unassembled WGS sequence"/>
</dbReference>
<dbReference type="AlphaFoldDB" id="A0A9W8LYA8"/>
<keyword evidence="1 2" id="KW-0238">DNA-binding</keyword>
<dbReference type="GO" id="GO:0005634">
    <property type="term" value="C:nucleus"/>
    <property type="evidence" value="ECO:0007669"/>
    <property type="project" value="UniProtKB-UniRule"/>
</dbReference>
<dbReference type="Gene3D" id="1.10.30.10">
    <property type="entry name" value="High mobility group box domain"/>
    <property type="match status" value="2"/>
</dbReference>
<feature type="domain" description="HMG box" evidence="5">
    <location>
        <begin position="505"/>
        <end position="573"/>
    </location>
</feature>
<name>A0A9W8LYA8_9FUNG</name>
<dbReference type="InterPro" id="IPR009071">
    <property type="entry name" value="HMG_box_dom"/>
</dbReference>
<gene>
    <name evidence="6" type="primary">HMGB2_2</name>
    <name evidence="6" type="ORF">IWW36_004967</name>
</gene>
<sequence length="583" mass="64773">MHTNMPLGPPGRPYNMVFGVPGMADAPVIYDDRMSMPPMPHGSGSWLRIRQPIDYVAPLKKPMNSFLLYSAERRVQLRQTHPDLNTTQQSTILAREWANLPEEEKEKYRAEAKQLRDDYNARRAELSLKLQQQLNQQHLGLSLGHPPPPPPSHPSHANIHLPSQDLLGQPMAADNHNSSVNPFGLPQSYSGMQLSSTQFPQLTPTGTQNPPTQPDESYIQAHTAANSAVGQPLQIGNTFSTLDPANGAPQIQGAGQSTPQPLDITAGGFLPNVYSDKHGMYSKLAKFESQIIKLNMLRYSDAYAFHVDSKWQELVSSSSELQQDNNFGMSRPQSGFRPVSRMSHQTHEYNQKLPIHTSTNLCASGILNPSVLSSASNMFENPFDSVFQPGSLHSNMGGLSESEAKFASPQHTASCISLSDIRNNSLGGMGSLDHSNVFFGGNRNCPDSADPDVLQELHAQDRRTIHNDDSSKTSSVATSSSKLRGRVSSPAKRTRKKSKKDPDAPKHPMSAFLYYLTSERPRLADQLGDMSIGQQTKIIAKRWKTLDENDRAPWEKLAKHDKDRYARERREYHGETRHSENTT</sequence>
<dbReference type="GO" id="GO:0003677">
    <property type="term" value="F:DNA binding"/>
    <property type="evidence" value="ECO:0007669"/>
    <property type="project" value="UniProtKB-UniRule"/>
</dbReference>
<dbReference type="SUPFAM" id="SSF47095">
    <property type="entry name" value="HMG-box"/>
    <property type="match status" value="2"/>
</dbReference>
<feature type="region of interest" description="Disordered" evidence="4">
    <location>
        <begin position="139"/>
        <end position="192"/>
    </location>
</feature>
<dbReference type="PROSITE" id="PS50118">
    <property type="entry name" value="HMG_BOX_2"/>
    <property type="match status" value="2"/>
</dbReference>
<feature type="compositionally biased region" description="Low complexity" evidence="4">
    <location>
        <begin position="472"/>
        <end position="482"/>
    </location>
</feature>
<feature type="DNA-binding region" description="HMG box" evidence="2">
    <location>
        <begin position="59"/>
        <end position="127"/>
    </location>
</feature>
<keyword evidence="7" id="KW-1185">Reference proteome</keyword>
<feature type="region of interest" description="Disordered" evidence="4">
    <location>
        <begin position="549"/>
        <end position="583"/>
    </location>
</feature>